<reference evidence="3" key="2">
    <citation type="journal article" date="2016" name="Sci. Rep.">
        <title>Dictyocaulus viviparus genome, variome and transcriptome elucidate lungworm biology and support future intervention.</title>
        <authorList>
            <person name="McNulty S.N."/>
            <person name="Strube C."/>
            <person name="Rosa B.A."/>
            <person name="Martin J.C."/>
            <person name="Tyagi R."/>
            <person name="Choi Y.J."/>
            <person name="Wang Q."/>
            <person name="Hallsworth Pepin K."/>
            <person name="Zhang X."/>
            <person name="Ozersky P."/>
            <person name="Wilson R.K."/>
            <person name="Sternberg P.W."/>
            <person name="Gasser R.B."/>
            <person name="Mitreva M."/>
        </authorList>
    </citation>
    <scope>NUCLEOTIDE SEQUENCE [LARGE SCALE GENOMIC DNA]</scope>
    <source>
        <strain evidence="3">HannoverDv2000</strain>
    </source>
</reference>
<name>A0A0D8Y6L7_DICVI</name>
<gene>
    <name evidence="2" type="ORF">DICVIV_03650</name>
</gene>
<dbReference type="STRING" id="29172.A0A0D8Y6L7"/>
<accession>A0A0D8Y6L7</accession>
<dbReference type="GO" id="GO:0005783">
    <property type="term" value="C:endoplasmic reticulum"/>
    <property type="evidence" value="ECO:0007669"/>
    <property type="project" value="TreeGrafter"/>
</dbReference>
<dbReference type="PANTHER" id="PTHR10730">
    <property type="entry name" value="PROCOLLAGEN-LYSINE,2-OXOGLUTARATE 5-DIOXYGENASE/GLYCOSYLTRANSFERASE 25 FAMILY MEMBER"/>
    <property type="match status" value="1"/>
</dbReference>
<dbReference type="AlphaFoldDB" id="A0A0D8Y6L7"/>
<dbReference type="GO" id="GO:0008475">
    <property type="term" value="F:procollagen-lysine 5-dioxygenase activity"/>
    <property type="evidence" value="ECO:0007669"/>
    <property type="project" value="TreeGrafter"/>
</dbReference>
<dbReference type="InterPro" id="IPR057589">
    <property type="entry name" value="GT_PLOD"/>
</dbReference>
<proteinExistence type="predicted"/>
<dbReference type="OrthoDB" id="69177at2759"/>
<reference evidence="2 3" key="1">
    <citation type="submission" date="2013-11" db="EMBL/GenBank/DDBJ databases">
        <title>Draft genome of the bovine lungworm Dictyocaulus viviparus.</title>
        <authorList>
            <person name="Mitreva M."/>
        </authorList>
    </citation>
    <scope>NUCLEOTIDE SEQUENCE [LARGE SCALE GENOMIC DNA]</scope>
    <source>
        <strain evidence="2 3">HannoverDv2000</strain>
    </source>
</reference>
<dbReference type="Proteomes" id="UP000053766">
    <property type="component" value="Unassembled WGS sequence"/>
</dbReference>
<dbReference type="EMBL" id="KN716212">
    <property type="protein sequence ID" value="KJH50211.1"/>
    <property type="molecule type" value="Genomic_DNA"/>
</dbReference>
<evidence type="ECO:0000313" key="3">
    <source>
        <dbReference type="Proteomes" id="UP000053766"/>
    </source>
</evidence>
<evidence type="ECO:0000313" key="2">
    <source>
        <dbReference type="EMBL" id="KJH50211.1"/>
    </source>
</evidence>
<dbReference type="InterPro" id="IPR050757">
    <property type="entry name" value="Collagen_mod_GT25"/>
</dbReference>
<evidence type="ECO:0000259" key="1">
    <source>
        <dbReference type="Pfam" id="PF25342"/>
    </source>
</evidence>
<keyword evidence="3" id="KW-1185">Reference proteome</keyword>
<dbReference type="PANTHER" id="PTHR10730:SF45">
    <property type="entry name" value="PROCOLLAGEN-LYSINE,2-OXOGLUTARATE 5-DIOXYGENASE"/>
    <property type="match status" value="1"/>
</dbReference>
<sequence length="118" mass="13255">MISLQDVADDEDDQLYYTLIYLDEKLRDELKIGLDSMARIFQNLNGVEDDVELQFDDDGNALAYNAAYNTHPAIIHGNGPSKRHLNYLANYIAGRWSSTTGCAICGTKWNLNIEVIAL</sequence>
<organism evidence="2 3">
    <name type="scientific">Dictyocaulus viviparus</name>
    <name type="common">Bovine lungworm</name>
    <dbReference type="NCBI Taxonomy" id="29172"/>
    <lineage>
        <taxon>Eukaryota</taxon>
        <taxon>Metazoa</taxon>
        <taxon>Ecdysozoa</taxon>
        <taxon>Nematoda</taxon>
        <taxon>Chromadorea</taxon>
        <taxon>Rhabditida</taxon>
        <taxon>Rhabditina</taxon>
        <taxon>Rhabditomorpha</taxon>
        <taxon>Strongyloidea</taxon>
        <taxon>Metastrongylidae</taxon>
        <taxon>Dictyocaulus</taxon>
    </lineage>
</organism>
<dbReference type="Pfam" id="PF25342">
    <property type="entry name" value="GT_PLOD"/>
    <property type="match status" value="1"/>
</dbReference>
<feature type="domain" description="PLOD1-3-like GT" evidence="1">
    <location>
        <begin position="1"/>
        <end position="102"/>
    </location>
</feature>
<protein>
    <recommendedName>
        <fullName evidence="1">PLOD1-3-like GT domain-containing protein</fullName>
    </recommendedName>
</protein>